<dbReference type="PANTHER" id="PTHR30136">
    <property type="entry name" value="HELIX-TURN-HELIX TRANSCRIPTIONAL REGULATOR, ICLR FAMILY"/>
    <property type="match status" value="1"/>
</dbReference>
<dbReference type="InterPro" id="IPR014757">
    <property type="entry name" value="Tscrpt_reg_IclR_C"/>
</dbReference>
<dbReference type="SUPFAM" id="SSF46785">
    <property type="entry name" value="Winged helix' DNA-binding domain"/>
    <property type="match status" value="1"/>
</dbReference>
<gene>
    <name evidence="7" type="ORF">SAMN05421874_13382</name>
</gene>
<evidence type="ECO:0000256" key="3">
    <source>
        <dbReference type="ARBA" id="ARBA00023163"/>
    </source>
</evidence>
<dbReference type="Gene3D" id="3.30.450.40">
    <property type="match status" value="1"/>
</dbReference>
<dbReference type="RefSeq" id="WP_090773084.1">
    <property type="nucleotide sequence ID" value="NZ_FNFB01000033.1"/>
</dbReference>
<dbReference type="Pfam" id="PF01614">
    <property type="entry name" value="IclR_C"/>
    <property type="match status" value="1"/>
</dbReference>
<dbReference type="InterPro" id="IPR050707">
    <property type="entry name" value="HTH_MetabolicPath_Reg"/>
</dbReference>
<dbReference type="AlphaFoldDB" id="A0A1G9P993"/>
<proteinExistence type="predicted"/>
<evidence type="ECO:0000259" key="6">
    <source>
        <dbReference type="PROSITE" id="PS51078"/>
    </source>
</evidence>
<dbReference type="InterPro" id="IPR005471">
    <property type="entry name" value="Tscrpt_reg_IclR_N"/>
</dbReference>
<evidence type="ECO:0000256" key="1">
    <source>
        <dbReference type="ARBA" id="ARBA00023015"/>
    </source>
</evidence>
<dbReference type="GO" id="GO:0045892">
    <property type="term" value="P:negative regulation of DNA-templated transcription"/>
    <property type="evidence" value="ECO:0007669"/>
    <property type="project" value="TreeGrafter"/>
</dbReference>
<evidence type="ECO:0000259" key="5">
    <source>
        <dbReference type="PROSITE" id="PS51077"/>
    </source>
</evidence>
<evidence type="ECO:0000256" key="2">
    <source>
        <dbReference type="ARBA" id="ARBA00023125"/>
    </source>
</evidence>
<dbReference type="Pfam" id="PF09339">
    <property type="entry name" value="HTH_IclR"/>
    <property type="match status" value="1"/>
</dbReference>
<feature type="domain" description="HTH iclR-type" evidence="5">
    <location>
        <begin position="6"/>
        <end position="67"/>
    </location>
</feature>
<feature type="domain" description="IclR-ED" evidence="6">
    <location>
        <begin position="68"/>
        <end position="247"/>
    </location>
</feature>
<dbReference type="Gene3D" id="1.10.10.10">
    <property type="entry name" value="Winged helix-like DNA-binding domain superfamily/Winged helix DNA-binding domain"/>
    <property type="match status" value="1"/>
</dbReference>
<dbReference type="STRING" id="683260.SAMN05421874_13382"/>
<organism evidence="7 8">
    <name type="scientific">Nonomuraea maritima</name>
    <dbReference type="NCBI Taxonomy" id="683260"/>
    <lineage>
        <taxon>Bacteria</taxon>
        <taxon>Bacillati</taxon>
        <taxon>Actinomycetota</taxon>
        <taxon>Actinomycetes</taxon>
        <taxon>Streptosporangiales</taxon>
        <taxon>Streptosporangiaceae</taxon>
        <taxon>Nonomuraea</taxon>
    </lineage>
</organism>
<keyword evidence="1" id="KW-0805">Transcription regulation</keyword>
<dbReference type="PANTHER" id="PTHR30136:SF24">
    <property type="entry name" value="HTH-TYPE TRANSCRIPTIONAL REPRESSOR ALLR"/>
    <property type="match status" value="1"/>
</dbReference>
<dbReference type="PROSITE" id="PS51078">
    <property type="entry name" value="ICLR_ED"/>
    <property type="match status" value="1"/>
</dbReference>
<name>A0A1G9P993_9ACTN</name>
<dbReference type="Proteomes" id="UP000198683">
    <property type="component" value="Unassembled WGS sequence"/>
</dbReference>
<keyword evidence="8" id="KW-1185">Reference proteome</keyword>
<keyword evidence="3" id="KW-0804">Transcription</keyword>
<evidence type="ECO:0000313" key="7">
    <source>
        <dbReference type="EMBL" id="SDL95366.1"/>
    </source>
</evidence>
<dbReference type="InterPro" id="IPR036390">
    <property type="entry name" value="WH_DNA-bd_sf"/>
</dbReference>
<dbReference type="InterPro" id="IPR029016">
    <property type="entry name" value="GAF-like_dom_sf"/>
</dbReference>
<evidence type="ECO:0000313" key="8">
    <source>
        <dbReference type="Proteomes" id="UP000198683"/>
    </source>
</evidence>
<dbReference type="InterPro" id="IPR036388">
    <property type="entry name" value="WH-like_DNA-bd_sf"/>
</dbReference>
<protein>
    <submittedName>
        <fullName evidence="7">DNA-binding transcriptional regulator, IclR family</fullName>
    </submittedName>
</protein>
<dbReference type="GO" id="GO:0003677">
    <property type="term" value="F:DNA binding"/>
    <property type="evidence" value="ECO:0007669"/>
    <property type="project" value="UniProtKB-KW"/>
</dbReference>
<evidence type="ECO:0000256" key="4">
    <source>
        <dbReference type="SAM" id="MobiDB-lite"/>
    </source>
</evidence>
<keyword evidence="2 7" id="KW-0238">DNA-binding</keyword>
<dbReference type="GO" id="GO:0003700">
    <property type="term" value="F:DNA-binding transcription factor activity"/>
    <property type="evidence" value="ECO:0007669"/>
    <property type="project" value="TreeGrafter"/>
</dbReference>
<dbReference type="EMBL" id="FNFB01000033">
    <property type="protein sequence ID" value="SDL95366.1"/>
    <property type="molecule type" value="Genomic_DNA"/>
</dbReference>
<sequence>MAEERRSVLRRALHILDTCKEAQGGLSLSEISRRSGVPLTTTHRIVTELHQWGGLERDDFGDYRIGLRLWEVAALAPRSVGLQRIALPFMQDLFEATHRGVHLAVREKDEVVFVERFVSPETASERPRVGGRYPMHATAVGLVLLAHAPAELQEEVIGGPLRSYTSRTCSNPRELRQVLAQIRRSGYAISDRQINPAYASLAAPIHNPDNTVVAALSLIVPHTESHTPNLAYLVQASARGISNALGARRRRTRPRTPSAIRKGR</sequence>
<dbReference type="PROSITE" id="PS51077">
    <property type="entry name" value="HTH_ICLR"/>
    <property type="match status" value="1"/>
</dbReference>
<feature type="region of interest" description="Disordered" evidence="4">
    <location>
        <begin position="244"/>
        <end position="264"/>
    </location>
</feature>
<dbReference type="SMART" id="SM00346">
    <property type="entry name" value="HTH_ICLR"/>
    <property type="match status" value="1"/>
</dbReference>
<reference evidence="7 8" key="1">
    <citation type="submission" date="2016-10" db="EMBL/GenBank/DDBJ databases">
        <authorList>
            <person name="de Groot N.N."/>
        </authorList>
    </citation>
    <scope>NUCLEOTIDE SEQUENCE [LARGE SCALE GENOMIC DNA]</scope>
    <source>
        <strain evidence="7 8">CGMCC 4.5681</strain>
    </source>
</reference>
<dbReference type="SUPFAM" id="SSF55781">
    <property type="entry name" value="GAF domain-like"/>
    <property type="match status" value="1"/>
</dbReference>
<accession>A0A1G9P993</accession>
<dbReference type="OrthoDB" id="60629at2"/>